<evidence type="ECO:0000256" key="4">
    <source>
        <dbReference type="ARBA" id="ARBA00022705"/>
    </source>
</evidence>
<evidence type="ECO:0000256" key="6">
    <source>
        <dbReference type="ARBA" id="ARBA00023004"/>
    </source>
</evidence>
<dbReference type="GO" id="GO:0005658">
    <property type="term" value="C:alpha DNA polymerase:primase complex"/>
    <property type="evidence" value="ECO:0007669"/>
    <property type="project" value="TreeGrafter"/>
</dbReference>
<dbReference type="InterPro" id="IPR058560">
    <property type="entry name" value="DNA_primase_C"/>
</dbReference>
<dbReference type="InterPro" id="IPR007238">
    <property type="entry name" value="DNA_primase_lsu_euk/arc"/>
</dbReference>
<sequence>MGLLTSKEIVKSLRHLERDSKSFANLSHDFADTLAEVKRFGFDAFIEALRMPASKLFTVAHLLVPFTAVLEPVSRRMHVLSFLFLSCMEMRQSCISVSNQRTFDERLRLVASEVKAFIKTKCLEFNAISQALVRPLVLSSEKIDKLLVALPPCMLHLHKQLRSVHRLRHHSRVQYTLFLKDVGMPVEESLNFWSAEFSIPCKDSKSGCKHNWSADKRRYTYNILHLYGLAGSRRNYTCRSCQSLQNDLTYLQNDCGCPFRCFDDEKLQQFLLSSYPLHVSTIRCILRERAEGRYSGSCALVKQAVCASNALQPPSVSTVPSRSSSLSCIDSDLGFKSNCSLPNLDLSYHNGFIHSRWAKVNDSAGDLSFNNPVGFFIDVLNSVELNDSGMGASSSY</sequence>
<dbReference type="GO" id="GO:0006270">
    <property type="term" value="P:DNA replication initiation"/>
    <property type="evidence" value="ECO:0007669"/>
    <property type="project" value="TreeGrafter"/>
</dbReference>
<feature type="domain" description="DNA primase large subunit C-terminal" evidence="8">
    <location>
        <begin position="150"/>
        <end position="304"/>
    </location>
</feature>
<accession>A0A5S6R0R1</accession>
<dbReference type="PANTHER" id="PTHR10537">
    <property type="entry name" value="DNA PRIMASE LARGE SUBUNIT"/>
    <property type="match status" value="1"/>
</dbReference>
<comment type="cofactor">
    <cofactor evidence="1">
        <name>[4Fe-4S] cluster</name>
        <dbReference type="ChEBI" id="CHEBI:49883"/>
    </cofactor>
</comment>
<dbReference type="GO" id="GO:0046872">
    <property type="term" value="F:metal ion binding"/>
    <property type="evidence" value="ECO:0007669"/>
    <property type="project" value="UniProtKB-KW"/>
</dbReference>
<evidence type="ECO:0000256" key="7">
    <source>
        <dbReference type="ARBA" id="ARBA00023014"/>
    </source>
</evidence>
<keyword evidence="2" id="KW-0004">4Fe-4S</keyword>
<dbReference type="WBParaSite" id="TMUE_3000013241.1">
    <property type="protein sequence ID" value="TMUE_3000013241.1"/>
    <property type="gene ID" value="WBGene00287315"/>
</dbReference>
<keyword evidence="4" id="KW-0235">DNA replication</keyword>
<evidence type="ECO:0000256" key="5">
    <source>
        <dbReference type="ARBA" id="ARBA00022723"/>
    </source>
</evidence>
<protein>
    <submittedName>
        <fullName evidence="10">DNA primase large subunit</fullName>
    </submittedName>
</protein>
<dbReference type="Proteomes" id="UP000046395">
    <property type="component" value="Unassembled WGS sequence"/>
</dbReference>
<dbReference type="AlphaFoldDB" id="A0A5S6R0R1"/>
<dbReference type="GO" id="GO:0051539">
    <property type="term" value="F:4 iron, 4 sulfur cluster binding"/>
    <property type="evidence" value="ECO:0007669"/>
    <property type="project" value="UniProtKB-KW"/>
</dbReference>
<evidence type="ECO:0000256" key="1">
    <source>
        <dbReference type="ARBA" id="ARBA00001966"/>
    </source>
</evidence>
<evidence type="ECO:0000259" key="8">
    <source>
        <dbReference type="Pfam" id="PF04104"/>
    </source>
</evidence>
<dbReference type="PANTHER" id="PTHR10537:SF4">
    <property type="entry name" value="DNA PRIMASE LARGE SUBUNIT"/>
    <property type="match status" value="1"/>
</dbReference>
<keyword evidence="6" id="KW-0408">Iron</keyword>
<evidence type="ECO:0000256" key="3">
    <source>
        <dbReference type="ARBA" id="ARBA00022515"/>
    </source>
</evidence>
<organism evidence="9 10">
    <name type="scientific">Trichuris muris</name>
    <name type="common">Mouse whipworm</name>
    <dbReference type="NCBI Taxonomy" id="70415"/>
    <lineage>
        <taxon>Eukaryota</taxon>
        <taxon>Metazoa</taxon>
        <taxon>Ecdysozoa</taxon>
        <taxon>Nematoda</taxon>
        <taxon>Enoplea</taxon>
        <taxon>Dorylaimia</taxon>
        <taxon>Trichinellida</taxon>
        <taxon>Trichuridae</taxon>
        <taxon>Trichuris</taxon>
    </lineage>
</organism>
<keyword evidence="5" id="KW-0479">Metal-binding</keyword>
<evidence type="ECO:0000256" key="2">
    <source>
        <dbReference type="ARBA" id="ARBA00022485"/>
    </source>
</evidence>
<evidence type="ECO:0000313" key="9">
    <source>
        <dbReference type="Proteomes" id="UP000046395"/>
    </source>
</evidence>
<name>A0A5S6R0R1_TRIMR</name>
<evidence type="ECO:0000313" key="10">
    <source>
        <dbReference type="WBParaSite" id="TMUE_3000013241.1"/>
    </source>
</evidence>
<dbReference type="STRING" id="70415.A0A5S6R0R1"/>
<keyword evidence="7" id="KW-0411">Iron-sulfur</keyword>
<proteinExistence type="predicted"/>
<dbReference type="Pfam" id="PF04104">
    <property type="entry name" value="DNA_primase_lrg"/>
    <property type="match status" value="1"/>
</dbReference>
<dbReference type="GO" id="GO:0006269">
    <property type="term" value="P:DNA replication, synthesis of primer"/>
    <property type="evidence" value="ECO:0007669"/>
    <property type="project" value="UniProtKB-KW"/>
</dbReference>
<keyword evidence="3" id="KW-0639">Primosome</keyword>
<keyword evidence="9" id="KW-1185">Reference proteome</keyword>
<reference evidence="10" key="1">
    <citation type="submission" date="2019-12" db="UniProtKB">
        <authorList>
            <consortium name="WormBaseParasite"/>
        </authorList>
    </citation>
    <scope>IDENTIFICATION</scope>
</reference>